<evidence type="ECO:0000313" key="8">
    <source>
        <dbReference type="Proteomes" id="UP000276128"/>
    </source>
</evidence>
<gene>
    <name evidence="7" type="ORF">EJQ19_10975</name>
</gene>
<dbReference type="InterPro" id="IPR051598">
    <property type="entry name" value="TSUP/Inactive_protease-like"/>
</dbReference>
<evidence type="ECO:0000256" key="5">
    <source>
        <dbReference type="ARBA" id="ARBA00023136"/>
    </source>
</evidence>
<sequence length="255" mass="27331">MTLSIILMGVLVGFLVGLTGVGGASLLTPILILIGIHPSIAVGTDLLYNSITKLFGTIQHWRQKTIDFKLVRVLAMGSIPGVILAVIVLKMFNSFFNNQEDIIKHALGYVLILVAFATLFKVFFGHKIKENRWQLRSLQEKRGLTITIGAVLGFVVGLTSIGSGSLYAIAMLYFFRMNPAQLVGTDIAHAFFLASTAGILHASLGNVNYSLVLNLLIGSIPGVLIGSMLSTKAPTLVLRTIIASLVLISGIKLIG</sequence>
<keyword evidence="6" id="KW-1003">Cell membrane</keyword>
<accession>A0A430JFE5</accession>
<keyword evidence="3 6" id="KW-0812">Transmembrane</keyword>
<evidence type="ECO:0000256" key="1">
    <source>
        <dbReference type="ARBA" id="ARBA00004141"/>
    </source>
</evidence>
<feature type="transmembrane region" description="Helical" evidence="6">
    <location>
        <begin position="211"/>
        <end position="230"/>
    </location>
</feature>
<dbReference type="PANTHER" id="PTHR43701:SF2">
    <property type="entry name" value="MEMBRANE TRANSPORTER PROTEIN YJNA-RELATED"/>
    <property type="match status" value="1"/>
</dbReference>
<feature type="transmembrane region" description="Helical" evidence="6">
    <location>
        <begin position="236"/>
        <end position="254"/>
    </location>
</feature>
<name>A0A430JFE5_9BACL</name>
<dbReference type="GO" id="GO:0005886">
    <property type="term" value="C:plasma membrane"/>
    <property type="evidence" value="ECO:0007669"/>
    <property type="project" value="UniProtKB-SubCell"/>
</dbReference>
<dbReference type="InterPro" id="IPR002781">
    <property type="entry name" value="TM_pro_TauE-like"/>
</dbReference>
<feature type="transmembrane region" description="Helical" evidence="6">
    <location>
        <begin position="187"/>
        <end position="204"/>
    </location>
</feature>
<dbReference type="Proteomes" id="UP000276128">
    <property type="component" value="Unassembled WGS sequence"/>
</dbReference>
<reference evidence="7 8" key="1">
    <citation type="submission" date="2018-12" db="EMBL/GenBank/DDBJ databases">
        <title>Bacillus ochoae sp. nov., Paenibacillus whitsoniae sp. nov., Paenibacillus spiritus sp. nov. Isolated from the Mars Exploration Rover during spacecraft assembly.</title>
        <authorList>
            <person name="Seuylemezian A."/>
            <person name="Vaishampayan P."/>
        </authorList>
    </citation>
    <scope>NUCLEOTIDE SEQUENCE [LARGE SCALE GENOMIC DNA]</scope>
    <source>
        <strain evidence="7 8">MER 54</strain>
    </source>
</reference>
<feature type="transmembrane region" description="Helical" evidence="6">
    <location>
        <begin position="102"/>
        <end position="124"/>
    </location>
</feature>
<evidence type="ECO:0000256" key="4">
    <source>
        <dbReference type="ARBA" id="ARBA00022989"/>
    </source>
</evidence>
<keyword evidence="5 6" id="KW-0472">Membrane</keyword>
<organism evidence="7 8">
    <name type="scientific">Paenibacillus whitsoniae</name>
    <dbReference type="NCBI Taxonomy" id="2496558"/>
    <lineage>
        <taxon>Bacteria</taxon>
        <taxon>Bacillati</taxon>
        <taxon>Bacillota</taxon>
        <taxon>Bacilli</taxon>
        <taxon>Bacillales</taxon>
        <taxon>Paenibacillaceae</taxon>
        <taxon>Paenibacillus</taxon>
    </lineage>
</organism>
<dbReference type="EMBL" id="RXHU01000027">
    <property type="protein sequence ID" value="RTE09759.1"/>
    <property type="molecule type" value="Genomic_DNA"/>
</dbReference>
<dbReference type="AlphaFoldDB" id="A0A430JFE5"/>
<evidence type="ECO:0000313" key="7">
    <source>
        <dbReference type="EMBL" id="RTE09759.1"/>
    </source>
</evidence>
<feature type="transmembrane region" description="Helical" evidence="6">
    <location>
        <begin position="70"/>
        <end position="96"/>
    </location>
</feature>
<keyword evidence="4 6" id="KW-1133">Transmembrane helix</keyword>
<dbReference type="OrthoDB" id="5189995at2"/>
<evidence type="ECO:0000256" key="2">
    <source>
        <dbReference type="ARBA" id="ARBA00009142"/>
    </source>
</evidence>
<comment type="caution">
    <text evidence="7">The sequence shown here is derived from an EMBL/GenBank/DDBJ whole genome shotgun (WGS) entry which is preliminary data.</text>
</comment>
<dbReference type="Pfam" id="PF01925">
    <property type="entry name" value="TauE"/>
    <property type="match status" value="1"/>
</dbReference>
<evidence type="ECO:0000256" key="3">
    <source>
        <dbReference type="ARBA" id="ARBA00022692"/>
    </source>
</evidence>
<keyword evidence="8" id="KW-1185">Reference proteome</keyword>
<dbReference type="RefSeq" id="WP_126141254.1">
    <property type="nucleotide sequence ID" value="NZ_RXHU01000027.1"/>
</dbReference>
<proteinExistence type="inferred from homology"/>
<evidence type="ECO:0000256" key="6">
    <source>
        <dbReference type="RuleBase" id="RU363041"/>
    </source>
</evidence>
<comment type="similarity">
    <text evidence="2 6">Belongs to the 4-toluene sulfonate uptake permease (TSUP) (TC 2.A.102) family.</text>
</comment>
<dbReference type="PANTHER" id="PTHR43701">
    <property type="entry name" value="MEMBRANE TRANSPORTER PROTEIN MJ0441-RELATED"/>
    <property type="match status" value="1"/>
</dbReference>
<comment type="subcellular location">
    <subcellularLocation>
        <location evidence="6">Cell membrane</location>
        <topology evidence="6">Multi-pass membrane protein</topology>
    </subcellularLocation>
    <subcellularLocation>
        <location evidence="1">Membrane</location>
        <topology evidence="1">Multi-pass membrane protein</topology>
    </subcellularLocation>
</comment>
<protein>
    <recommendedName>
        <fullName evidence="6">Probable membrane transporter protein</fullName>
    </recommendedName>
</protein>
<feature type="transmembrane region" description="Helical" evidence="6">
    <location>
        <begin position="144"/>
        <end position="175"/>
    </location>
</feature>
<feature type="transmembrane region" description="Helical" evidence="6">
    <location>
        <begin position="5"/>
        <end position="24"/>
    </location>
</feature>